<organism evidence="5">
    <name type="scientific">Brassica cretica</name>
    <name type="common">Mustard</name>
    <dbReference type="NCBI Taxonomy" id="69181"/>
    <lineage>
        <taxon>Eukaryota</taxon>
        <taxon>Viridiplantae</taxon>
        <taxon>Streptophyta</taxon>
        <taxon>Embryophyta</taxon>
        <taxon>Tracheophyta</taxon>
        <taxon>Spermatophyta</taxon>
        <taxon>Magnoliopsida</taxon>
        <taxon>eudicotyledons</taxon>
        <taxon>Gunneridae</taxon>
        <taxon>Pentapetalae</taxon>
        <taxon>rosids</taxon>
        <taxon>malvids</taxon>
        <taxon>Brassicales</taxon>
        <taxon>Brassicaceae</taxon>
        <taxon>Brassiceae</taxon>
        <taxon>Brassica</taxon>
    </lineage>
</organism>
<dbReference type="Pfam" id="PF22456">
    <property type="entry name" value="PqqF-like_C_4"/>
    <property type="match status" value="2"/>
</dbReference>
<dbReference type="GO" id="GO:0043171">
    <property type="term" value="P:peptide catabolic process"/>
    <property type="evidence" value="ECO:0007669"/>
    <property type="project" value="TreeGrafter"/>
</dbReference>
<evidence type="ECO:0000313" key="5">
    <source>
        <dbReference type="EMBL" id="KAF2593844.1"/>
    </source>
</evidence>
<dbReference type="PANTHER" id="PTHR43690:SF18">
    <property type="entry name" value="INSULIN-DEGRADING ENZYME-RELATED"/>
    <property type="match status" value="1"/>
</dbReference>
<dbReference type="Pfam" id="PF16187">
    <property type="entry name" value="Peptidase_M16_M"/>
    <property type="match status" value="1"/>
</dbReference>
<dbReference type="GO" id="GO:0005739">
    <property type="term" value="C:mitochondrion"/>
    <property type="evidence" value="ECO:0007669"/>
    <property type="project" value="TreeGrafter"/>
</dbReference>
<dbReference type="GO" id="GO:0051603">
    <property type="term" value="P:proteolysis involved in protein catabolic process"/>
    <property type="evidence" value="ECO:0007669"/>
    <property type="project" value="TreeGrafter"/>
</dbReference>
<feature type="domain" description="Coenzyme PQQ synthesis protein F-like C-terminal lobe" evidence="4">
    <location>
        <begin position="336"/>
        <end position="432"/>
    </location>
</feature>
<keyword evidence="2" id="KW-0479">Metal-binding</keyword>
<proteinExistence type="predicted"/>
<dbReference type="InterPro" id="IPR011249">
    <property type="entry name" value="Metalloenz_LuxS/M16"/>
</dbReference>
<comment type="cofactor">
    <cofactor evidence="1">
        <name>Zn(2+)</name>
        <dbReference type="ChEBI" id="CHEBI:29105"/>
    </cofactor>
</comment>
<gene>
    <name evidence="5" type="ORF">F2Q70_00044020</name>
</gene>
<dbReference type="Gene3D" id="3.30.830.10">
    <property type="entry name" value="Metalloenzyme, LuxS/M16 peptidase-like"/>
    <property type="match status" value="2"/>
</dbReference>
<dbReference type="FunFam" id="3.30.830.10:FF:000028">
    <property type="entry name" value="Insulin-degrading enzyme-like 1 peroxisomal"/>
    <property type="match status" value="1"/>
</dbReference>
<dbReference type="EMBL" id="QGKY02000164">
    <property type="protein sequence ID" value="KAF2593844.1"/>
    <property type="molecule type" value="Genomic_DNA"/>
</dbReference>
<feature type="domain" description="Peptidase M16 middle/third" evidence="3">
    <location>
        <begin position="172"/>
        <end position="231"/>
    </location>
</feature>
<dbReference type="GO" id="GO:0005829">
    <property type="term" value="C:cytosol"/>
    <property type="evidence" value="ECO:0007669"/>
    <property type="project" value="TreeGrafter"/>
</dbReference>
<dbReference type="GO" id="GO:0046872">
    <property type="term" value="F:metal ion binding"/>
    <property type="evidence" value="ECO:0007669"/>
    <property type="project" value="UniProtKB-KW"/>
</dbReference>
<dbReference type="InterPro" id="IPR050626">
    <property type="entry name" value="Peptidase_M16"/>
</dbReference>
<evidence type="ECO:0000259" key="3">
    <source>
        <dbReference type="Pfam" id="PF16187"/>
    </source>
</evidence>
<evidence type="ECO:0008006" key="6">
    <source>
        <dbReference type="Google" id="ProtNLM"/>
    </source>
</evidence>
<accession>A0A8S9KGE6</accession>
<dbReference type="InterPro" id="IPR032632">
    <property type="entry name" value="Peptidase_M16_M"/>
</dbReference>
<dbReference type="SUPFAM" id="SSF63411">
    <property type="entry name" value="LuxS/MPP-like metallohydrolase"/>
    <property type="match status" value="2"/>
</dbReference>
<name>A0A8S9KGE6_BRACR</name>
<sequence>MSRRLPFQRRLTRTCRVRASILANPVVGWILRTRGGGSRNHSGVNGVQFIIQSSAKGPRHIDSRVESLLKDLESKFYNMSDEEFKSNVTALTDMKLEKHKNLSEESRFYWGEIRNGTLKFNRIEAEVAALREIKREELIDYFDEYIKIDAPKKKSLSIFVYGSQHLKEMVSDKAKNGLPVLLRKSLFSRLWYKPETTFSIPKPYVKIDFNCPLAVNSPDTAALTDTFVRYILWWLSCYLSPEEFTMYVSGNVRSSEAEEMVTHIEDVLYNDTNPICRPFSPSQQLTNRVVKLQEGKKYIYRQEGSNPSNENSALVHYIQVHQDEFSINIKLQLFHLIAKQASFHQLRTVEKLGYITSLSQRNDSGVYGVQFIIQSSVKGPGHIDSRVESLLKNLESKLYEMSDEEFKRNVTALIDIKLEKHKNLNEESMFYWREIQNGTLKFNRRDAEVAALRELKKVELIGFFDEYIKVDAPKKKSLSACVYGSQHLKEMESDKVKVVTPCIERSKTLWVSKSLNLCMDR</sequence>
<dbReference type="GO" id="GO:0004222">
    <property type="term" value="F:metalloendopeptidase activity"/>
    <property type="evidence" value="ECO:0007669"/>
    <property type="project" value="TreeGrafter"/>
</dbReference>
<protein>
    <recommendedName>
        <fullName evidence="6">Peptidase M16 C-terminal domain-containing protein</fullName>
    </recommendedName>
</protein>
<dbReference type="InterPro" id="IPR054734">
    <property type="entry name" value="PqqF-like_C_4"/>
</dbReference>
<reference evidence="5" key="1">
    <citation type="submission" date="2019-12" db="EMBL/GenBank/DDBJ databases">
        <title>Genome sequencing and annotation of Brassica cretica.</title>
        <authorList>
            <person name="Studholme D.J."/>
            <person name="Sarris P.F."/>
        </authorList>
    </citation>
    <scope>NUCLEOTIDE SEQUENCE</scope>
    <source>
        <strain evidence="5">PFS-102/07</strain>
        <tissue evidence="5">Leaf</tissue>
    </source>
</reference>
<dbReference type="PANTHER" id="PTHR43690">
    <property type="entry name" value="NARDILYSIN"/>
    <property type="match status" value="1"/>
</dbReference>
<evidence type="ECO:0000256" key="1">
    <source>
        <dbReference type="ARBA" id="ARBA00001947"/>
    </source>
</evidence>
<dbReference type="AlphaFoldDB" id="A0A8S9KGE6"/>
<comment type="caution">
    <text evidence="5">The sequence shown here is derived from an EMBL/GenBank/DDBJ whole genome shotgun (WGS) entry which is preliminary data.</text>
</comment>
<feature type="domain" description="Coenzyme PQQ synthesis protein F-like C-terminal lobe" evidence="4">
    <location>
        <begin position="37"/>
        <end position="110"/>
    </location>
</feature>
<evidence type="ECO:0000259" key="4">
    <source>
        <dbReference type="Pfam" id="PF22456"/>
    </source>
</evidence>
<evidence type="ECO:0000256" key="2">
    <source>
        <dbReference type="ARBA" id="ARBA00022723"/>
    </source>
</evidence>